<accession>A0A1I3TXB9</accession>
<evidence type="ECO:0000313" key="5">
    <source>
        <dbReference type="Proteomes" id="UP000183299"/>
    </source>
</evidence>
<dbReference type="GO" id="GO:0016791">
    <property type="term" value="F:phosphatase activity"/>
    <property type="evidence" value="ECO:0007669"/>
    <property type="project" value="TreeGrafter"/>
</dbReference>
<dbReference type="SMART" id="SM00855">
    <property type="entry name" value="PGAM"/>
    <property type="match status" value="1"/>
</dbReference>
<dbReference type="PANTHER" id="PTHR48100">
    <property type="entry name" value="BROAD-SPECIFICITY PHOSPHATASE YOR283W-RELATED"/>
    <property type="match status" value="1"/>
</dbReference>
<sequence length="180" mass="20295">MTAPLPSGSFCLIRHGETTANADGIIAGRTDVALTERGRQQARDLSRRHWPERIALYASPMSRAQETCKLAFPDREFTRHDGLRERDWGVFEMRPLDQQPAREDTPESGESWPAMLSRIRRTITEICAVSQNRLPVLVCHSGVIRAARVLWTTGDVGTRPPNATPILFERAGETFEEKEL</sequence>
<feature type="binding site" evidence="3">
    <location>
        <begin position="14"/>
        <end position="21"/>
    </location>
    <ligand>
        <name>substrate</name>
    </ligand>
</feature>
<dbReference type="PANTHER" id="PTHR48100:SF1">
    <property type="entry name" value="HISTIDINE PHOSPHATASE FAMILY PROTEIN-RELATED"/>
    <property type="match status" value="1"/>
</dbReference>
<evidence type="ECO:0000256" key="3">
    <source>
        <dbReference type="PIRSR" id="PIRSR613078-2"/>
    </source>
</evidence>
<keyword evidence="5" id="KW-1185">Reference proteome</keyword>
<dbReference type="PROSITE" id="PS00175">
    <property type="entry name" value="PG_MUTASE"/>
    <property type="match status" value="1"/>
</dbReference>
<dbReference type="CDD" id="cd07067">
    <property type="entry name" value="HP_PGM_like"/>
    <property type="match status" value="1"/>
</dbReference>
<dbReference type="GeneID" id="98665630"/>
<dbReference type="Pfam" id="PF00300">
    <property type="entry name" value="His_Phos_1"/>
    <property type="match status" value="1"/>
</dbReference>
<dbReference type="SUPFAM" id="SSF53254">
    <property type="entry name" value="Phosphoglycerate mutase-like"/>
    <property type="match status" value="1"/>
</dbReference>
<reference evidence="4 5" key="1">
    <citation type="submission" date="2016-10" db="EMBL/GenBank/DDBJ databases">
        <authorList>
            <person name="de Groot N.N."/>
        </authorList>
    </citation>
    <scope>NUCLEOTIDE SEQUENCE [LARGE SCALE GENOMIC DNA]</scope>
    <source>
        <strain evidence="4 5">CGMCC 1.8891</strain>
    </source>
</reference>
<dbReference type="InterPro" id="IPR001345">
    <property type="entry name" value="PG/BPGM_mutase_AS"/>
</dbReference>
<dbReference type="InterPro" id="IPR029033">
    <property type="entry name" value="His_PPase_superfam"/>
</dbReference>
<dbReference type="OrthoDB" id="9781415at2"/>
<dbReference type="EMBL" id="FORY01000009">
    <property type="protein sequence ID" value="SFJ74221.1"/>
    <property type="molecule type" value="Genomic_DNA"/>
</dbReference>
<protein>
    <submittedName>
        <fullName evidence="4">Probable phosphoglycerate mutase</fullName>
    </submittedName>
</protein>
<evidence type="ECO:0000256" key="2">
    <source>
        <dbReference type="ARBA" id="ARBA00023235"/>
    </source>
</evidence>
<dbReference type="AlphaFoldDB" id="A0A1I3TXB9"/>
<proteinExistence type="predicted"/>
<name>A0A1I3TXB9_9RHOB</name>
<evidence type="ECO:0000256" key="1">
    <source>
        <dbReference type="ARBA" id="ARBA00023152"/>
    </source>
</evidence>
<dbReference type="STRING" id="576117.SAMN04488138_10981"/>
<gene>
    <name evidence="4" type="ORF">SAMN04488138_10981</name>
</gene>
<dbReference type="GO" id="GO:0005737">
    <property type="term" value="C:cytoplasm"/>
    <property type="evidence" value="ECO:0007669"/>
    <property type="project" value="TreeGrafter"/>
</dbReference>
<dbReference type="InterPro" id="IPR050275">
    <property type="entry name" value="PGM_Phosphatase"/>
</dbReference>
<dbReference type="Gene3D" id="3.40.50.1240">
    <property type="entry name" value="Phosphoglycerate mutase-like"/>
    <property type="match status" value="1"/>
</dbReference>
<organism evidence="4 5">
    <name type="scientific">Celeribacter halophilus</name>
    <dbReference type="NCBI Taxonomy" id="576117"/>
    <lineage>
        <taxon>Bacteria</taxon>
        <taxon>Pseudomonadati</taxon>
        <taxon>Pseudomonadota</taxon>
        <taxon>Alphaproteobacteria</taxon>
        <taxon>Rhodobacterales</taxon>
        <taxon>Roseobacteraceae</taxon>
        <taxon>Celeribacter</taxon>
    </lineage>
</organism>
<keyword evidence="2" id="KW-0413">Isomerase</keyword>
<keyword evidence="1" id="KW-0324">Glycolysis</keyword>
<evidence type="ECO:0000313" key="4">
    <source>
        <dbReference type="EMBL" id="SFJ74221.1"/>
    </source>
</evidence>
<dbReference type="RefSeq" id="WP_066601091.1">
    <property type="nucleotide sequence ID" value="NZ_FORY01000009.1"/>
</dbReference>
<feature type="binding site" evidence="3">
    <location>
        <position position="63"/>
    </location>
    <ligand>
        <name>substrate</name>
    </ligand>
</feature>
<dbReference type="Proteomes" id="UP000183299">
    <property type="component" value="Unassembled WGS sequence"/>
</dbReference>
<dbReference type="InterPro" id="IPR013078">
    <property type="entry name" value="His_Pase_superF_clade-1"/>
</dbReference>